<dbReference type="GeneTree" id="ENSGT00550000074954"/>
<protein>
    <submittedName>
        <fullName evidence="4">Transmembrane p24 trafficking protein 10</fullName>
    </submittedName>
</protein>
<dbReference type="SMART" id="SM01190">
    <property type="entry name" value="EMP24_GP25L"/>
    <property type="match status" value="1"/>
</dbReference>
<keyword evidence="1" id="KW-1133">Transmembrane helix</keyword>
<feature type="signal peptide" evidence="2">
    <location>
        <begin position="1"/>
        <end position="26"/>
    </location>
</feature>
<feature type="transmembrane region" description="Helical" evidence="1">
    <location>
        <begin position="145"/>
        <end position="164"/>
    </location>
</feature>
<organism evidence="4 5">
    <name type="scientific">Sander lucioperca</name>
    <name type="common">Pike-perch</name>
    <name type="synonym">Perca lucioperca</name>
    <dbReference type="NCBI Taxonomy" id="283035"/>
    <lineage>
        <taxon>Eukaryota</taxon>
        <taxon>Metazoa</taxon>
        <taxon>Chordata</taxon>
        <taxon>Craniata</taxon>
        <taxon>Vertebrata</taxon>
        <taxon>Euteleostomi</taxon>
        <taxon>Actinopterygii</taxon>
        <taxon>Neopterygii</taxon>
        <taxon>Teleostei</taxon>
        <taxon>Neoteleostei</taxon>
        <taxon>Acanthomorphata</taxon>
        <taxon>Eupercaria</taxon>
        <taxon>Perciformes</taxon>
        <taxon>Percoidei</taxon>
        <taxon>Percidae</taxon>
        <taxon>Luciopercinae</taxon>
        <taxon>Sander</taxon>
    </lineage>
</organism>
<evidence type="ECO:0000259" key="3">
    <source>
        <dbReference type="SMART" id="SM01190"/>
    </source>
</evidence>
<evidence type="ECO:0000313" key="4">
    <source>
        <dbReference type="Ensembl" id="ENSSLUP00000016547.1"/>
    </source>
</evidence>
<dbReference type="Ensembl" id="ENSSLUT00000017087.1">
    <property type="protein sequence ID" value="ENSSLUP00000016547.1"/>
    <property type="gene ID" value="ENSSLUG00000007754.1"/>
</dbReference>
<reference evidence="4" key="2">
    <citation type="submission" date="2025-09" db="UniProtKB">
        <authorList>
            <consortium name="Ensembl"/>
        </authorList>
    </citation>
    <scope>IDENTIFICATION</scope>
</reference>
<dbReference type="AlphaFoldDB" id="A0A8C9XWA6"/>
<dbReference type="Proteomes" id="UP000694568">
    <property type="component" value="Unplaced"/>
</dbReference>
<dbReference type="Pfam" id="PF01105">
    <property type="entry name" value="EMP24_GP25L"/>
    <property type="match status" value="1"/>
</dbReference>
<keyword evidence="1" id="KW-0472">Membrane</keyword>
<dbReference type="InterPro" id="IPR009038">
    <property type="entry name" value="GOLD_dom"/>
</dbReference>
<evidence type="ECO:0000256" key="2">
    <source>
        <dbReference type="SAM" id="SignalP"/>
    </source>
</evidence>
<name>A0A8C9XWA6_SANLU</name>
<sequence>IILHSSSMSRLCVFLLIAVLLDPMFSITFYLPANSGKCLQDNIYKNVLVSCEYEITDSFGDILYTQENATKGNFSFATENHDQFDVCFNSRSPMGSGWVPDQLVQLDIEQRTPKRHLEHLSLSVADDFIHLKKRGEEMQQTNSKLIDIISVCCFLALATWQTFYSRRFFKTRKLIE</sequence>
<keyword evidence="1" id="KW-0812">Transmembrane</keyword>
<proteinExistence type="predicted"/>
<evidence type="ECO:0000256" key="1">
    <source>
        <dbReference type="SAM" id="Phobius"/>
    </source>
</evidence>
<feature type="chain" id="PRO_5034036161" evidence="2">
    <location>
        <begin position="27"/>
        <end position="176"/>
    </location>
</feature>
<feature type="domain" description="GOLD" evidence="3">
    <location>
        <begin position="26"/>
        <end position="170"/>
    </location>
</feature>
<keyword evidence="2" id="KW-0732">Signal</keyword>
<reference evidence="4" key="1">
    <citation type="submission" date="2025-08" db="UniProtKB">
        <authorList>
            <consortium name="Ensembl"/>
        </authorList>
    </citation>
    <scope>IDENTIFICATION</scope>
</reference>
<keyword evidence="5" id="KW-1185">Reference proteome</keyword>
<accession>A0A8C9XWA6</accession>
<evidence type="ECO:0000313" key="5">
    <source>
        <dbReference type="Proteomes" id="UP000694568"/>
    </source>
</evidence>